<dbReference type="SMART" id="SM00388">
    <property type="entry name" value="HisKA"/>
    <property type="match status" value="1"/>
</dbReference>
<evidence type="ECO:0000259" key="10">
    <source>
        <dbReference type="PROSITE" id="PS50885"/>
    </source>
</evidence>
<comment type="catalytic activity">
    <reaction evidence="1">
        <text>ATP + protein L-histidine = ADP + protein N-phospho-L-histidine.</text>
        <dbReference type="EC" id="2.7.13.3"/>
    </reaction>
</comment>
<dbReference type="SMART" id="SM00387">
    <property type="entry name" value="HATPase_c"/>
    <property type="match status" value="1"/>
</dbReference>
<evidence type="ECO:0000256" key="8">
    <source>
        <dbReference type="SAM" id="Phobius"/>
    </source>
</evidence>
<dbReference type="Proteomes" id="UP001299220">
    <property type="component" value="Unassembled WGS sequence"/>
</dbReference>
<evidence type="ECO:0000256" key="7">
    <source>
        <dbReference type="ARBA" id="ARBA00023012"/>
    </source>
</evidence>
<dbReference type="SUPFAM" id="SSF55874">
    <property type="entry name" value="ATPase domain of HSP90 chaperone/DNA topoisomerase II/histidine kinase"/>
    <property type="match status" value="1"/>
</dbReference>
<dbReference type="InterPro" id="IPR003594">
    <property type="entry name" value="HATPase_dom"/>
</dbReference>
<evidence type="ECO:0000256" key="2">
    <source>
        <dbReference type="ARBA" id="ARBA00004370"/>
    </source>
</evidence>
<dbReference type="InterPro" id="IPR004358">
    <property type="entry name" value="Sig_transdc_His_kin-like_C"/>
</dbReference>
<dbReference type="InterPro" id="IPR003661">
    <property type="entry name" value="HisK_dim/P_dom"/>
</dbReference>
<protein>
    <recommendedName>
        <fullName evidence="3">histidine kinase</fullName>
        <ecNumber evidence="3">2.7.13.3</ecNumber>
    </recommendedName>
</protein>
<dbReference type="GO" id="GO:0016301">
    <property type="term" value="F:kinase activity"/>
    <property type="evidence" value="ECO:0007669"/>
    <property type="project" value="UniProtKB-KW"/>
</dbReference>
<accession>A0ABS9CR87</accession>
<dbReference type="PROSITE" id="PS51257">
    <property type="entry name" value="PROKAR_LIPOPROTEIN"/>
    <property type="match status" value="1"/>
</dbReference>
<evidence type="ECO:0000256" key="6">
    <source>
        <dbReference type="ARBA" id="ARBA00022777"/>
    </source>
</evidence>
<evidence type="ECO:0000313" key="11">
    <source>
        <dbReference type="EMBL" id="MCF2652667.1"/>
    </source>
</evidence>
<sequence>MFRKGIARRWLINSLGVMILLLAACITALSFVVQSYAYNGIQMTLVGRSDELPTVLSYGMKTVGEFNAAARSYTENFPDKDLMEVMAVSRSGSILSTSTGFAPDQTQAMPDFESALHNDSGYGYWIGKISTGEKVMAISRVVRSTNGAVLGAVRYVVSMERTDRQITYIILSLIGVGVLIILLVTLSGMYFVRSIVGPIRELNATAEKIAKGDFEVRVKKDKDDEIGALCESINDMAAELGAAEKMKNDFISSVSHELRTPLTAIKGWAETIQSGGIGRETYEKGMSVIIRESERLSGIVEELLDFSRIQSGRMRLILNKIDLLAELDEAVYMFTDRARTEHKTLIYDEDDTMLSPILGDVNRLRQVFINILDNALKYTNPGGTVRVSAYEDDGFIRVIIKDSGCGIPAEHLPNVKKKFYKANQNVRGNGIGLAVANEIMELHSGSLDIDSQEGMGTTVIITIPTMKKLEMNPELSNTTQIPTATGRVQVVERKQSD</sequence>
<dbReference type="InterPro" id="IPR003660">
    <property type="entry name" value="HAMP_dom"/>
</dbReference>
<dbReference type="SMART" id="SM00304">
    <property type="entry name" value="HAMP"/>
    <property type="match status" value="1"/>
</dbReference>
<evidence type="ECO:0000259" key="9">
    <source>
        <dbReference type="PROSITE" id="PS50109"/>
    </source>
</evidence>
<evidence type="ECO:0000256" key="3">
    <source>
        <dbReference type="ARBA" id="ARBA00012438"/>
    </source>
</evidence>
<evidence type="ECO:0000256" key="5">
    <source>
        <dbReference type="ARBA" id="ARBA00022679"/>
    </source>
</evidence>
<gene>
    <name evidence="11" type="ORF">JQM67_08635</name>
</gene>
<dbReference type="InterPro" id="IPR036097">
    <property type="entry name" value="HisK_dim/P_sf"/>
</dbReference>
<dbReference type="EMBL" id="JAFBIT010000002">
    <property type="protein sequence ID" value="MCF2652667.1"/>
    <property type="molecule type" value="Genomic_DNA"/>
</dbReference>
<dbReference type="CDD" id="cd06225">
    <property type="entry name" value="HAMP"/>
    <property type="match status" value="1"/>
</dbReference>
<comment type="subcellular location">
    <subcellularLocation>
        <location evidence="2">Membrane</location>
    </subcellularLocation>
</comment>
<dbReference type="Pfam" id="PF02518">
    <property type="entry name" value="HATPase_c"/>
    <property type="match status" value="1"/>
</dbReference>
<name>A0ABS9CR87_9FIRM</name>
<keyword evidence="7" id="KW-0902">Two-component regulatory system</keyword>
<dbReference type="PANTHER" id="PTHR43547">
    <property type="entry name" value="TWO-COMPONENT HISTIDINE KINASE"/>
    <property type="match status" value="1"/>
</dbReference>
<organism evidence="11 12">
    <name type="scientific">Anaeromassilibacillus senegalensis</name>
    <dbReference type="NCBI Taxonomy" id="1673717"/>
    <lineage>
        <taxon>Bacteria</taxon>
        <taxon>Bacillati</taxon>
        <taxon>Bacillota</taxon>
        <taxon>Clostridia</taxon>
        <taxon>Eubacteriales</taxon>
        <taxon>Acutalibacteraceae</taxon>
        <taxon>Anaeromassilibacillus</taxon>
    </lineage>
</organism>
<dbReference type="CDD" id="cd00082">
    <property type="entry name" value="HisKA"/>
    <property type="match status" value="1"/>
</dbReference>
<dbReference type="InterPro" id="IPR005467">
    <property type="entry name" value="His_kinase_dom"/>
</dbReference>
<keyword evidence="8" id="KW-0812">Transmembrane</keyword>
<feature type="domain" description="Histidine kinase" evidence="9">
    <location>
        <begin position="253"/>
        <end position="467"/>
    </location>
</feature>
<keyword evidence="4" id="KW-0597">Phosphoprotein</keyword>
<proteinExistence type="predicted"/>
<dbReference type="PROSITE" id="PS50109">
    <property type="entry name" value="HIS_KIN"/>
    <property type="match status" value="1"/>
</dbReference>
<dbReference type="Pfam" id="PF00512">
    <property type="entry name" value="HisKA"/>
    <property type="match status" value="1"/>
</dbReference>
<dbReference type="PANTHER" id="PTHR43547:SF2">
    <property type="entry name" value="HYBRID SIGNAL TRANSDUCTION HISTIDINE KINASE C"/>
    <property type="match status" value="1"/>
</dbReference>
<dbReference type="SUPFAM" id="SSF47384">
    <property type="entry name" value="Homodimeric domain of signal transducing histidine kinase"/>
    <property type="match status" value="1"/>
</dbReference>
<reference evidence="11 12" key="1">
    <citation type="submission" date="2020-12" db="EMBL/GenBank/DDBJ databases">
        <title>Whole genome sequences of gut porcine anaerobes.</title>
        <authorList>
            <person name="Kubasova T."/>
            <person name="Jahodarova E."/>
            <person name="Rychlik I."/>
        </authorList>
    </citation>
    <scope>NUCLEOTIDE SEQUENCE [LARGE SCALE GENOMIC DNA]</scope>
    <source>
        <strain evidence="11 12">An867</strain>
    </source>
</reference>
<evidence type="ECO:0000256" key="4">
    <source>
        <dbReference type="ARBA" id="ARBA00022553"/>
    </source>
</evidence>
<feature type="domain" description="HAMP" evidence="10">
    <location>
        <begin position="193"/>
        <end position="245"/>
    </location>
</feature>
<dbReference type="InterPro" id="IPR036890">
    <property type="entry name" value="HATPase_C_sf"/>
</dbReference>
<dbReference type="EC" id="2.7.13.3" evidence="3"/>
<dbReference type="PRINTS" id="PR00344">
    <property type="entry name" value="BCTRLSENSOR"/>
</dbReference>
<feature type="transmembrane region" description="Helical" evidence="8">
    <location>
        <begin position="168"/>
        <end position="192"/>
    </location>
</feature>
<dbReference type="CDD" id="cd00075">
    <property type="entry name" value="HATPase"/>
    <property type="match status" value="1"/>
</dbReference>
<dbReference type="Pfam" id="PF00672">
    <property type="entry name" value="HAMP"/>
    <property type="match status" value="1"/>
</dbReference>
<dbReference type="RefSeq" id="WP_235323700.1">
    <property type="nucleotide sequence ID" value="NZ_JAFBIT010000002.1"/>
</dbReference>
<keyword evidence="5" id="KW-0808">Transferase</keyword>
<comment type="caution">
    <text evidence="11">The sequence shown here is derived from an EMBL/GenBank/DDBJ whole genome shotgun (WGS) entry which is preliminary data.</text>
</comment>
<evidence type="ECO:0000256" key="1">
    <source>
        <dbReference type="ARBA" id="ARBA00000085"/>
    </source>
</evidence>
<dbReference type="Gene3D" id="1.10.287.130">
    <property type="match status" value="1"/>
</dbReference>
<dbReference type="PROSITE" id="PS50885">
    <property type="entry name" value="HAMP"/>
    <property type="match status" value="1"/>
</dbReference>
<dbReference type="Gene3D" id="3.30.565.10">
    <property type="entry name" value="Histidine kinase-like ATPase, C-terminal domain"/>
    <property type="match status" value="1"/>
</dbReference>
<dbReference type="SUPFAM" id="SSF158472">
    <property type="entry name" value="HAMP domain-like"/>
    <property type="match status" value="1"/>
</dbReference>
<dbReference type="Gene3D" id="6.10.340.10">
    <property type="match status" value="1"/>
</dbReference>
<keyword evidence="8" id="KW-1133">Transmembrane helix</keyword>
<keyword evidence="12" id="KW-1185">Reference proteome</keyword>
<evidence type="ECO:0000313" key="12">
    <source>
        <dbReference type="Proteomes" id="UP001299220"/>
    </source>
</evidence>
<keyword evidence="6 11" id="KW-0418">Kinase</keyword>
<keyword evidence="8" id="KW-0472">Membrane</keyword>